<feature type="compositionally biased region" description="Basic and acidic residues" evidence="1">
    <location>
        <begin position="98"/>
        <end position="108"/>
    </location>
</feature>
<gene>
    <name evidence="2" type="ORF">AVDCRST_MAG48-2060</name>
</gene>
<dbReference type="EMBL" id="CADCTS010000296">
    <property type="protein sequence ID" value="CAA9311189.1"/>
    <property type="molecule type" value="Genomic_DNA"/>
</dbReference>
<reference evidence="2" key="1">
    <citation type="submission" date="2020-02" db="EMBL/GenBank/DDBJ databases">
        <authorList>
            <person name="Meier V. D."/>
        </authorList>
    </citation>
    <scope>NUCLEOTIDE SEQUENCE</scope>
    <source>
        <strain evidence="2">AVDCRST_MAG48</strain>
    </source>
</reference>
<name>A0A6J4KR50_9ACTN</name>
<feature type="compositionally biased region" description="Basic residues" evidence="1">
    <location>
        <begin position="193"/>
        <end position="205"/>
    </location>
</feature>
<evidence type="ECO:0000313" key="2">
    <source>
        <dbReference type="EMBL" id="CAA9311189.1"/>
    </source>
</evidence>
<feature type="compositionally biased region" description="Basic residues" evidence="1">
    <location>
        <begin position="164"/>
        <end position="179"/>
    </location>
</feature>
<organism evidence="2">
    <name type="scientific">uncultured Friedmanniella sp</name>
    <dbReference type="NCBI Taxonomy" id="335381"/>
    <lineage>
        <taxon>Bacteria</taxon>
        <taxon>Bacillati</taxon>
        <taxon>Actinomycetota</taxon>
        <taxon>Actinomycetes</taxon>
        <taxon>Propionibacteriales</taxon>
        <taxon>Nocardioidaceae</taxon>
        <taxon>Friedmanniella</taxon>
        <taxon>environmental samples</taxon>
    </lineage>
</organism>
<evidence type="ECO:0000256" key="1">
    <source>
        <dbReference type="SAM" id="MobiDB-lite"/>
    </source>
</evidence>
<feature type="compositionally biased region" description="Basic residues" evidence="1">
    <location>
        <begin position="40"/>
        <end position="55"/>
    </location>
</feature>
<feature type="region of interest" description="Disordered" evidence="1">
    <location>
        <begin position="1"/>
        <end position="289"/>
    </location>
</feature>
<feature type="non-terminal residue" evidence="2">
    <location>
        <position position="1"/>
    </location>
</feature>
<accession>A0A6J4KR50</accession>
<feature type="compositionally biased region" description="Basic residues" evidence="1">
    <location>
        <begin position="232"/>
        <end position="250"/>
    </location>
</feature>
<sequence length="289" mass="32060">EHVHRVVPLARSDAGVGPGGGRDRGRRRHPQPAERDPHPGRLHLPRQRHGRRGHRGGAGPPADRHDPRHQPAGHRRLRGRPSDPGLQQHLHHHAVGARRGDRHLDGPRRRGRRLPHQTLPPARAARADRGHAPPLPPARAHRVGRPGPRHTGPHHTGSLDAHGHGRHVRRERRRGRLARAQRAADQRGDVALRRRRRARRAHPQRVRPAAGDHAGRPPGDQQGRARPGAAGRLRHHRLRLGLRQAGRRGAHGQPAPQAQRPRRGPALHRDGARGGLPARRRPPLHGAPL</sequence>
<feature type="non-terminal residue" evidence="2">
    <location>
        <position position="289"/>
    </location>
</feature>
<protein>
    <submittedName>
        <fullName evidence="2">Phosphate regulon transcriptional regulatory protein PhoB (SphR)</fullName>
    </submittedName>
</protein>
<feature type="compositionally biased region" description="Basic and acidic residues" evidence="1">
    <location>
        <begin position="182"/>
        <end position="192"/>
    </location>
</feature>
<dbReference type="AlphaFoldDB" id="A0A6J4KR50"/>
<feature type="compositionally biased region" description="Basic residues" evidence="1">
    <location>
        <begin position="139"/>
        <end position="153"/>
    </location>
</feature>
<proteinExistence type="predicted"/>